<evidence type="ECO:0000313" key="1">
    <source>
        <dbReference type="EMBL" id="PBK93833.1"/>
    </source>
</evidence>
<dbReference type="AlphaFoldDB" id="A0A2H3DZU8"/>
<sequence>MFRSYNLDVIKGEMETATQGSLFNQGYDTMVMRYNVMVSVVGLNGRVGACMEHNMMHVTAGDPLNRLLTFKTLFLRCRECANRTGKLVDSLLDQRIQCYVATSTRPILLSQVRADMLAQTSYREVGTLQNVVNGCSGEEPATPCIPCEKAIIDRGSDDRLPCFILYLVLASLPESTNVQTTVAEDANFTVNPVSTISVNYDPNAHNDTSPCVPSVPTVTSTSEPAEWARWDLTFATTMDSLEKLDMKPWNGCYKRFVAVEASIIITRKVVSRPNGKGFNRSLIPVQAWMIARSIKRDIAYLRIRVGTFQNWVSSLWADLEVIFRRLTEKKAAQGLQHEEEELFNNIRLWYMFPLEEALEGRYEPTDKDMRVLSSRLSFQKVTVLLRIARP</sequence>
<dbReference type="EMBL" id="KZ293655">
    <property type="protein sequence ID" value="PBK93833.1"/>
    <property type="molecule type" value="Genomic_DNA"/>
</dbReference>
<reference evidence="2" key="1">
    <citation type="journal article" date="2017" name="Nat. Ecol. Evol.">
        <title>Genome expansion and lineage-specific genetic innovations in the forest pathogenic fungi Armillaria.</title>
        <authorList>
            <person name="Sipos G."/>
            <person name="Prasanna A.N."/>
            <person name="Walter M.C."/>
            <person name="O'Connor E."/>
            <person name="Balint B."/>
            <person name="Krizsan K."/>
            <person name="Kiss B."/>
            <person name="Hess J."/>
            <person name="Varga T."/>
            <person name="Slot J."/>
            <person name="Riley R."/>
            <person name="Boka B."/>
            <person name="Rigling D."/>
            <person name="Barry K."/>
            <person name="Lee J."/>
            <person name="Mihaltcheva S."/>
            <person name="LaButti K."/>
            <person name="Lipzen A."/>
            <person name="Waldron R."/>
            <person name="Moloney N.M."/>
            <person name="Sperisen C."/>
            <person name="Kredics L."/>
            <person name="Vagvoelgyi C."/>
            <person name="Patrignani A."/>
            <person name="Fitzpatrick D."/>
            <person name="Nagy I."/>
            <person name="Doyle S."/>
            <person name="Anderson J.B."/>
            <person name="Grigoriev I.V."/>
            <person name="Gueldener U."/>
            <person name="Muensterkoetter M."/>
            <person name="Nagy L.G."/>
        </authorList>
    </citation>
    <scope>NUCLEOTIDE SEQUENCE [LARGE SCALE GENOMIC DNA]</scope>
    <source>
        <strain evidence="2">Ar21-2</strain>
    </source>
</reference>
<accession>A0A2H3DZU8</accession>
<proteinExistence type="predicted"/>
<name>A0A2H3DZU8_ARMGA</name>
<dbReference type="InParanoid" id="A0A2H3DZU8"/>
<keyword evidence="2" id="KW-1185">Reference proteome</keyword>
<dbReference type="Proteomes" id="UP000217790">
    <property type="component" value="Unassembled WGS sequence"/>
</dbReference>
<organism evidence="1 2">
    <name type="scientific">Armillaria gallica</name>
    <name type="common">Bulbous honey fungus</name>
    <name type="synonym">Armillaria bulbosa</name>
    <dbReference type="NCBI Taxonomy" id="47427"/>
    <lineage>
        <taxon>Eukaryota</taxon>
        <taxon>Fungi</taxon>
        <taxon>Dikarya</taxon>
        <taxon>Basidiomycota</taxon>
        <taxon>Agaricomycotina</taxon>
        <taxon>Agaricomycetes</taxon>
        <taxon>Agaricomycetidae</taxon>
        <taxon>Agaricales</taxon>
        <taxon>Marasmiineae</taxon>
        <taxon>Physalacriaceae</taxon>
        <taxon>Armillaria</taxon>
    </lineage>
</organism>
<gene>
    <name evidence="1" type="ORF">ARMGADRAFT_1079332</name>
</gene>
<evidence type="ECO:0000313" key="2">
    <source>
        <dbReference type="Proteomes" id="UP000217790"/>
    </source>
</evidence>
<protein>
    <submittedName>
        <fullName evidence="1">Uncharacterized protein</fullName>
    </submittedName>
</protein>